<reference evidence="1 2" key="1">
    <citation type="submission" date="2019-02" db="EMBL/GenBank/DDBJ databases">
        <title>Bacterial novel species Emticicia sp. 17J42-9 isolated from soil.</title>
        <authorList>
            <person name="Jung H.-Y."/>
        </authorList>
    </citation>
    <scope>NUCLEOTIDE SEQUENCE [LARGE SCALE GENOMIC DNA]</scope>
    <source>
        <strain evidence="1 2">17J42-9</strain>
    </source>
</reference>
<dbReference type="Proteomes" id="UP000293162">
    <property type="component" value="Unassembled WGS sequence"/>
</dbReference>
<proteinExistence type="predicted"/>
<dbReference type="EMBL" id="SEWF01000027">
    <property type="protein sequence ID" value="RYU94335.1"/>
    <property type="molecule type" value="Genomic_DNA"/>
</dbReference>
<evidence type="ECO:0000313" key="2">
    <source>
        <dbReference type="Proteomes" id="UP000293162"/>
    </source>
</evidence>
<accession>A0A4Q5LXI3</accession>
<sequence>MIPTQDVSVYLGGSPTTITIGGGNRNTQEAYLKTWTLNKITYPTNGFTTFDFEANQYFDGTASKKVGGLRIKKISSFASDTSQAIVKYYIYGQAQDGNGDLQTNLSLQYESKQKILSYQQSIPPGSNPYFEYSYDSRRYSSNLTGPLMPNEGSPVTYTYVTEYDDEAPHANGKTIYEFRQASDTKISLFNSSKFYVQSKHWNRGQLSKKRVYGKDNKIK</sequence>
<dbReference type="AlphaFoldDB" id="A0A4Q5LXI3"/>
<dbReference type="RefSeq" id="WP_130022566.1">
    <property type="nucleotide sequence ID" value="NZ_SEWF01000027.1"/>
</dbReference>
<evidence type="ECO:0000313" key="1">
    <source>
        <dbReference type="EMBL" id="RYU94335.1"/>
    </source>
</evidence>
<gene>
    <name evidence="1" type="ORF">EWM59_17575</name>
</gene>
<dbReference type="OrthoDB" id="9814627at2"/>
<name>A0A4Q5LXI3_9BACT</name>
<keyword evidence="2" id="KW-1185">Reference proteome</keyword>
<comment type="caution">
    <text evidence="1">The sequence shown here is derived from an EMBL/GenBank/DDBJ whole genome shotgun (WGS) entry which is preliminary data.</text>
</comment>
<protein>
    <submittedName>
        <fullName evidence="1">Uncharacterized protein</fullName>
    </submittedName>
</protein>
<organism evidence="1 2">
    <name type="scientific">Emticicia agri</name>
    <dbReference type="NCBI Taxonomy" id="2492393"/>
    <lineage>
        <taxon>Bacteria</taxon>
        <taxon>Pseudomonadati</taxon>
        <taxon>Bacteroidota</taxon>
        <taxon>Cytophagia</taxon>
        <taxon>Cytophagales</taxon>
        <taxon>Leadbetterellaceae</taxon>
        <taxon>Emticicia</taxon>
    </lineage>
</organism>